<evidence type="ECO:0000313" key="1">
    <source>
        <dbReference type="EMBL" id="CDW25781.1"/>
    </source>
</evidence>
<name>A0A0K2TJU2_LEPSM</name>
<accession>A0A0K2TJU2</accession>
<dbReference type="AlphaFoldDB" id="A0A0K2TJU2"/>
<sequence length="46" mass="5157">MKGTCNIRHPNTEAFKVSSSSIATDKRLHMQVVTSLPVPHGSHNWR</sequence>
<dbReference type="EMBL" id="HACA01008420">
    <property type="protein sequence ID" value="CDW25781.1"/>
    <property type="molecule type" value="Transcribed_RNA"/>
</dbReference>
<reference evidence="1" key="1">
    <citation type="submission" date="2014-05" db="EMBL/GenBank/DDBJ databases">
        <authorList>
            <person name="Chronopoulou M."/>
        </authorList>
    </citation>
    <scope>NUCLEOTIDE SEQUENCE</scope>
    <source>
        <tissue evidence="1">Whole organism</tissue>
    </source>
</reference>
<protein>
    <submittedName>
        <fullName evidence="1">Uncharacterized protein</fullName>
    </submittedName>
</protein>
<organism evidence="1">
    <name type="scientific">Lepeophtheirus salmonis</name>
    <name type="common">Salmon louse</name>
    <name type="synonym">Caligus salmonis</name>
    <dbReference type="NCBI Taxonomy" id="72036"/>
    <lineage>
        <taxon>Eukaryota</taxon>
        <taxon>Metazoa</taxon>
        <taxon>Ecdysozoa</taxon>
        <taxon>Arthropoda</taxon>
        <taxon>Crustacea</taxon>
        <taxon>Multicrustacea</taxon>
        <taxon>Hexanauplia</taxon>
        <taxon>Copepoda</taxon>
        <taxon>Siphonostomatoida</taxon>
        <taxon>Caligidae</taxon>
        <taxon>Lepeophtheirus</taxon>
    </lineage>
</organism>
<proteinExistence type="predicted"/>